<dbReference type="GO" id="GO:0015031">
    <property type="term" value="P:protein transport"/>
    <property type="evidence" value="ECO:0007669"/>
    <property type="project" value="UniProtKB-UniRule"/>
</dbReference>
<dbReference type="SUPFAM" id="SSF74788">
    <property type="entry name" value="Cullin repeat-like"/>
    <property type="match status" value="1"/>
</dbReference>
<dbReference type="InterPro" id="IPR007255">
    <property type="entry name" value="COG8"/>
</dbReference>
<feature type="region of interest" description="Disordered" evidence="10">
    <location>
        <begin position="518"/>
        <end position="588"/>
    </location>
</feature>
<name>A0A445CWZ7_ARAHY</name>
<keyword evidence="6 9" id="KW-0333">Golgi apparatus</keyword>
<evidence type="ECO:0000313" key="12">
    <source>
        <dbReference type="Proteomes" id="UP000289738"/>
    </source>
</evidence>
<comment type="caution">
    <text evidence="11">The sequence shown here is derived from an EMBL/GenBank/DDBJ whole genome shotgun (WGS) entry which is preliminary data.</text>
</comment>
<evidence type="ECO:0000256" key="9">
    <source>
        <dbReference type="PIRNR" id="PIRNR015415"/>
    </source>
</evidence>
<dbReference type="PANTHER" id="PTHR21311:SF0">
    <property type="entry name" value="CONSERVED OLIGOMERIC GOLGI COMPLEX SUBUNIT 8"/>
    <property type="match status" value="1"/>
</dbReference>
<comment type="subcellular location">
    <subcellularLocation>
        <location evidence="1 9">Golgi apparatus membrane</location>
        <topology evidence="1 9">Peripheral membrane protein</topology>
    </subcellularLocation>
</comment>
<evidence type="ECO:0000256" key="7">
    <source>
        <dbReference type="ARBA" id="ARBA00023136"/>
    </source>
</evidence>
<reference evidence="11 12" key="1">
    <citation type="submission" date="2019-01" db="EMBL/GenBank/DDBJ databases">
        <title>Sequencing of cultivated peanut Arachis hypogaea provides insights into genome evolution and oil improvement.</title>
        <authorList>
            <person name="Chen X."/>
        </authorList>
    </citation>
    <scope>NUCLEOTIDE SEQUENCE [LARGE SCALE GENOMIC DNA]</scope>
    <source>
        <strain evidence="12">cv. Fuhuasheng</strain>
        <tissue evidence="11">Leaves</tissue>
    </source>
</reference>
<sequence>MEHQSHSAEETTSSSPMAALLPLASDSQQPYVSELLSFTLDRLHKEPELLRVDAERIRRQMQEVAVTNYRAFISAADALIAIREEVTSIDKHLEALINEVPKLTSGCTEFIESAEQILEKRKMNQTMLANHSTLLDLLEIPQLMDTCVRNGNYDEALDLEAFVGKLSTMHPKLPVIQALAAEVRLTTQSLLSQLLQKLRSNIQLPECLRIIGYLRRIGVFSEYGMRLLFLRCREAWLTGILEDLDQSNPYEYLKGMINCHRMHLFDVVNQYRAIFADDTSGSEENYDGGLLFSWSMHQITSHLQTLKVMLPKITEGGSLSNILDQCMYCAMGLGWVGLDFRGLLPSLFEEAVLNLFSKNMSTAVDNFQLVLDSHRWVPLPAVGFHANTVGEESQEDVTPPSYLMEHPPLAVFINGVSAAMNELRPCAPISLKHVLAQELIKGLRAVSDSLLLYNTTRVLRANESGLFLSLCRAFIEVAYPHSATCFGRCYPGGATIIMDAKNLYDGISRLLETSSAARELPKPVNNGKAKGADENGDVPAAAENGETTTAKESKAINADEVVVDKVPIPETEQEHTNIEKPMNDSVTS</sequence>
<dbReference type="InterPro" id="IPR016159">
    <property type="entry name" value="Cullin_repeat-like_dom_sf"/>
</dbReference>
<dbReference type="GO" id="GO:0006891">
    <property type="term" value="P:intra-Golgi vesicle-mediated transport"/>
    <property type="evidence" value="ECO:0007669"/>
    <property type="project" value="TreeGrafter"/>
</dbReference>
<evidence type="ECO:0000256" key="8">
    <source>
        <dbReference type="ARBA" id="ARBA00031347"/>
    </source>
</evidence>
<dbReference type="Gramene" id="arahy.Tifrunner.gnm2.ann2.Ah06g416200.1">
    <property type="protein sequence ID" value="arahy.Tifrunner.gnm2.ann2.Ah06g416200.1-CDS"/>
    <property type="gene ID" value="arahy.Tifrunner.gnm2.ann2.Ah06g416200"/>
</dbReference>
<dbReference type="PANTHER" id="PTHR21311">
    <property type="entry name" value="CONSERVED OLIGOMERIC GOLGI COMPLEX COMPONENT 8"/>
    <property type="match status" value="1"/>
</dbReference>
<evidence type="ECO:0000256" key="1">
    <source>
        <dbReference type="ARBA" id="ARBA00004395"/>
    </source>
</evidence>
<dbReference type="STRING" id="3818.A0A445CWZ7"/>
<dbReference type="Proteomes" id="UP000289738">
    <property type="component" value="Chromosome A06"/>
</dbReference>
<evidence type="ECO:0000256" key="4">
    <source>
        <dbReference type="ARBA" id="ARBA00022448"/>
    </source>
</evidence>
<proteinExistence type="inferred from homology"/>
<comment type="subunit">
    <text evidence="9">Component of the conserved oligomeric Golgi complex which is composed of eight different subunits and is required for normal Golgi morphology and localization.</text>
</comment>
<evidence type="ECO:0000256" key="10">
    <source>
        <dbReference type="SAM" id="MobiDB-lite"/>
    </source>
</evidence>
<dbReference type="SMR" id="A0A445CWZ7"/>
<keyword evidence="12" id="KW-1185">Reference proteome</keyword>
<keyword evidence="5 9" id="KW-0653">Protein transport</keyword>
<evidence type="ECO:0000256" key="2">
    <source>
        <dbReference type="ARBA" id="ARBA00006419"/>
    </source>
</evidence>
<protein>
    <recommendedName>
        <fullName evidence="3 9">Conserved oligomeric Golgi complex subunit 8</fullName>
        <shortName evidence="9">COG complex subunit 8</shortName>
    </recommendedName>
    <alternativeName>
        <fullName evidence="8 9">Component of oligomeric Golgi complex 8</fullName>
    </alternativeName>
</protein>
<evidence type="ECO:0000256" key="3">
    <source>
        <dbReference type="ARBA" id="ARBA00020983"/>
    </source>
</evidence>
<dbReference type="OrthoDB" id="1661054at2759"/>
<feature type="compositionally biased region" description="Basic and acidic residues" evidence="10">
    <location>
        <begin position="572"/>
        <end position="582"/>
    </location>
</feature>
<gene>
    <name evidence="11" type="ORF">Ahy_A06g030673</name>
</gene>
<dbReference type="GO" id="GO:0017119">
    <property type="term" value="C:Golgi transport complex"/>
    <property type="evidence" value="ECO:0007669"/>
    <property type="project" value="UniProtKB-UniRule"/>
</dbReference>
<dbReference type="InterPro" id="IPR016632">
    <property type="entry name" value="COG8_Metazoal_Plant"/>
</dbReference>
<evidence type="ECO:0000256" key="6">
    <source>
        <dbReference type="ARBA" id="ARBA00023034"/>
    </source>
</evidence>
<keyword evidence="4 9" id="KW-0813">Transport</keyword>
<dbReference type="EMBL" id="SDMP01000006">
    <property type="protein sequence ID" value="RYR55457.1"/>
    <property type="molecule type" value="Genomic_DNA"/>
</dbReference>
<dbReference type="GO" id="GO:0000139">
    <property type="term" value="C:Golgi membrane"/>
    <property type="evidence" value="ECO:0007669"/>
    <property type="project" value="UniProtKB-SubCell"/>
</dbReference>
<comment type="similarity">
    <text evidence="2 9">Belongs to the COG8 family.</text>
</comment>
<keyword evidence="7 9" id="KW-0472">Membrane</keyword>
<dbReference type="PIRSF" id="PIRSF015415">
    <property type="entry name" value="COG8"/>
    <property type="match status" value="1"/>
</dbReference>
<dbReference type="Pfam" id="PF04124">
    <property type="entry name" value="Dor1"/>
    <property type="match status" value="1"/>
</dbReference>
<accession>A0A445CWZ7</accession>
<evidence type="ECO:0000313" key="11">
    <source>
        <dbReference type="EMBL" id="RYR55457.1"/>
    </source>
</evidence>
<evidence type="ECO:0000256" key="5">
    <source>
        <dbReference type="ARBA" id="ARBA00022927"/>
    </source>
</evidence>
<organism evidence="11 12">
    <name type="scientific">Arachis hypogaea</name>
    <name type="common">Peanut</name>
    <dbReference type="NCBI Taxonomy" id="3818"/>
    <lineage>
        <taxon>Eukaryota</taxon>
        <taxon>Viridiplantae</taxon>
        <taxon>Streptophyta</taxon>
        <taxon>Embryophyta</taxon>
        <taxon>Tracheophyta</taxon>
        <taxon>Spermatophyta</taxon>
        <taxon>Magnoliopsida</taxon>
        <taxon>eudicotyledons</taxon>
        <taxon>Gunneridae</taxon>
        <taxon>Pentapetalae</taxon>
        <taxon>rosids</taxon>
        <taxon>fabids</taxon>
        <taxon>Fabales</taxon>
        <taxon>Fabaceae</taxon>
        <taxon>Papilionoideae</taxon>
        <taxon>50 kb inversion clade</taxon>
        <taxon>dalbergioids sensu lato</taxon>
        <taxon>Dalbergieae</taxon>
        <taxon>Pterocarpus clade</taxon>
        <taxon>Arachis</taxon>
    </lineage>
</organism>
<dbReference type="AlphaFoldDB" id="A0A445CWZ7"/>